<dbReference type="STRING" id="458.Lrub_0380"/>
<keyword evidence="2" id="KW-1185">Reference proteome</keyword>
<dbReference type="PATRIC" id="fig|458.5.peg.394"/>
<dbReference type="Proteomes" id="UP000054608">
    <property type="component" value="Unassembled WGS sequence"/>
</dbReference>
<gene>
    <name evidence="1" type="ORF">Lrub_0380</name>
</gene>
<dbReference type="EMBL" id="LNYT01000005">
    <property type="protein sequence ID" value="KTD49752.1"/>
    <property type="molecule type" value="Genomic_DNA"/>
</dbReference>
<reference evidence="1 2" key="1">
    <citation type="submission" date="2015-11" db="EMBL/GenBank/DDBJ databases">
        <title>Genomic analysis of 38 Legionella species identifies large and diverse effector repertoires.</title>
        <authorList>
            <person name="Burstein D."/>
            <person name="Amaro F."/>
            <person name="Zusman T."/>
            <person name="Lifshitz Z."/>
            <person name="Cohen O."/>
            <person name="Gilbert J.A."/>
            <person name="Pupko T."/>
            <person name="Shuman H.A."/>
            <person name="Segal G."/>
        </authorList>
    </citation>
    <scope>NUCLEOTIDE SEQUENCE [LARGE SCALE GENOMIC DNA]</scope>
    <source>
        <strain evidence="1 2">WA-270A-C2</strain>
    </source>
</reference>
<organism evidence="1 2">
    <name type="scientific">Legionella rubrilucens</name>
    <dbReference type="NCBI Taxonomy" id="458"/>
    <lineage>
        <taxon>Bacteria</taxon>
        <taxon>Pseudomonadati</taxon>
        <taxon>Pseudomonadota</taxon>
        <taxon>Gammaproteobacteria</taxon>
        <taxon>Legionellales</taxon>
        <taxon>Legionellaceae</taxon>
        <taxon>Legionella</taxon>
    </lineage>
</organism>
<name>A0A0W0XYD4_9GAMM</name>
<dbReference type="AlphaFoldDB" id="A0A0W0XYD4"/>
<sequence length="493" mass="55537">MKEQHLLKSALLLIDYLKEKGVEPSIIDAHLNEAPFGLFKALDQFNGRSFGTLLFAKLRLSDYLQTLKDTTSAESLCLKPLEAIITGLYVEPRENPKQGIFELIAHLNRWLTLKPESYQDRDEARKLCLVFYLLLKLLTATVSNLSALNRTLASRFIPLQNVANDAFKLLKAVNEQWQQLAPQGDQKSPVPEEALLQQQSCWLVAFRQRYQSIAHQKKTHQGKLAQLHGVISEDCTTLQTLERLQLEKQRMKAVMVQLHALEYALANSKLTLAAILSNYSSAFQMVLDHSSVQVKKELLSPDEARQSPRLLMPGLLLSTANWFFKPVADPRKIKLQQALPLVALSFAQTIKTLDDAIVHQISKIFPDNVGYQGLLLRLGTDGLTELIGYNQQLQALCLLAQRVMQLHSYLNKLHLPPQSQLFITQEMPGKEKQEEAVIQLLNFFTEGADREAMVPLKNNLKALFTRLEIGVELVTKGFCTITACNDSGMLSSP</sequence>
<evidence type="ECO:0000313" key="2">
    <source>
        <dbReference type="Proteomes" id="UP000054608"/>
    </source>
</evidence>
<proteinExistence type="predicted"/>
<accession>A0A0W0XYD4</accession>
<comment type="caution">
    <text evidence="1">The sequence shown here is derived from an EMBL/GenBank/DDBJ whole genome shotgun (WGS) entry which is preliminary data.</text>
</comment>
<protein>
    <submittedName>
        <fullName evidence="1">Purine NTPase</fullName>
    </submittedName>
</protein>
<evidence type="ECO:0000313" key="1">
    <source>
        <dbReference type="EMBL" id="KTD49752.1"/>
    </source>
</evidence>